<feature type="region of interest" description="Disordered" evidence="1">
    <location>
        <begin position="37"/>
        <end position="69"/>
    </location>
</feature>
<proteinExistence type="predicted"/>
<dbReference type="AlphaFoldDB" id="A0A9X6Y8W0"/>
<comment type="caution">
    <text evidence="2">The sequence shown here is derived from an EMBL/GenBank/DDBJ whole genome shotgun (WGS) entry which is preliminary data.</text>
</comment>
<reference evidence="2 3" key="1">
    <citation type="submission" date="2017-09" db="EMBL/GenBank/DDBJ databases">
        <title>Large-scale bioinformatics analysis of Bacillus genomes uncovers conserved roles of natural products in bacterial physiology.</title>
        <authorList>
            <consortium name="Agbiome Team Llc"/>
            <person name="Bleich R.M."/>
            <person name="Grubbs K.J."/>
            <person name="Santa Maria K.C."/>
            <person name="Allen S.E."/>
            <person name="Farag S."/>
            <person name="Shank E.A."/>
            <person name="Bowers A."/>
        </authorList>
    </citation>
    <scope>NUCLEOTIDE SEQUENCE [LARGE SCALE GENOMIC DNA]</scope>
    <source>
        <strain evidence="2 3">AFS089089</strain>
    </source>
</reference>
<evidence type="ECO:0000313" key="3">
    <source>
        <dbReference type="Proteomes" id="UP000220702"/>
    </source>
</evidence>
<accession>A0A9X6Y8W0</accession>
<organism evidence="2 3">
    <name type="scientific">Bacillus thuringiensis</name>
    <dbReference type="NCBI Taxonomy" id="1428"/>
    <lineage>
        <taxon>Bacteria</taxon>
        <taxon>Bacillati</taxon>
        <taxon>Bacillota</taxon>
        <taxon>Bacilli</taxon>
        <taxon>Bacillales</taxon>
        <taxon>Bacillaceae</taxon>
        <taxon>Bacillus</taxon>
        <taxon>Bacillus cereus group</taxon>
    </lineage>
</organism>
<evidence type="ECO:0000313" key="2">
    <source>
        <dbReference type="EMBL" id="PEA87768.1"/>
    </source>
</evidence>
<dbReference type="Proteomes" id="UP000220702">
    <property type="component" value="Unassembled WGS sequence"/>
</dbReference>
<evidence type="ECO:0000256" key="1">
    <source>
        <dbReference type="SAM" id="MobiDB-lite"/>
    </source>
</evidence>
<protein>
    <submittedName>
        <fullName evidence="2">Uncharacterized protein</fullName>
    </submittedName>
</protein>
<name>A0A9X6Y8W0_BACTU</name>
<dbReference type="RefSeq" id="WP_098902303.1">
    <property type="nucleotide sequence ID" value="NZ_JBLFEW010000028.1"/>
</dbReference>
<feature type="compositionally biased region" description="Pro residues" evidence="1">
    <location>
        <begin position="47"/>
        <end position="69"/>
    </location>
</feature>
<dbReference type="EMBL" id="NVNL01000041">
    <property type="protein sequence ID" value="PEA87768.1"/>
    <property type="molecule type" value="Genomic_DNA"/>
</dbReference>
<sequence>MYYHPYPYSYDYPIYNEDYPRPAPQVAPFIGPGAIQPHIGPGAIQPQPTPSWPTPSWPTPSWPTPSWPPVPPTGQGCMNKWARFRLKDGRVINMYVTHIDSKSVAGSVWIQGSGWKQVGLDLDEILESQC</sequence>
<gene>
    <name evidence="2" type="ORF">CON71_22515</name>
</gene>